<protein>
    <submittedName>
        <fullName evidence="1">Uncharacterized protein</fullName>
    </submittedName>
</protein>
<sequence length="90" mass="10594">MNIHLVPRHWKTQKATQKWVNIVDLKDPEQWEEFQAQLYSELEQVPTIDDISIQAHWEQLKSAVQDTCAQTIGLASCWNQDWYDASDTHI</sequence>
<dbReference type="Proteomes" id="UP000050525">
    <property type="component" value="Unassembled WGS sequence"/>
</dbReference>
<name>A0A151NKZ6_ALLMI</name>
<evidence type="ECO:0000313" key="1">
    <source>
        <dbReference type="EMBL" id="KYO37430.1"/>
    </source>
</evidence>
<reference evidence="1 2" key="1">
    <citation type="journal article" date="2012" name="Genome Biol.">
        <title>Sequencing three crocodilian genomes to illuminate the evolution of archosaurs and amniotes.</title>
        <authorList>
            <person name="St John J.A."/>
            <person name="Braun E.L."/>
            <person name="Isberg S.R."/>
            <person name="Miles L.G."/>
            <person name="Chong A.Y."/>
            <person name="Gongora J."/>
            <person name="Dalzell P."/>
            <person name="Moran C."/>
            <person name="Bed'hom B."/>
            <person name="Abzhanov A."/>
            <person name="Burgess S.C."/>
            <person name="Cooksey A.M."/>
            <person name="Castoe T.A."/>
            <person name="Crawford N.G."/>
            <person name="Densmore L.D."/>
            <person name="Drew J.C."/>
            <person name="Edwards S.V."/>
            <person name="Faircloth B.C."/>
            <person name="Fujita M.K."/>
            <person name="Greenwold M.J."/>
            <person name="Hoffmann F.G."/>
            <person name="Howard J.M."/>
            <person name="Iguchi T."/>
            <person name="Janes D.E."/>
            <person name="Khan S.Y."/>
            <person name="Kohno S."/>
            <person name="de Koning A.J."/>
            <person name="Lance S.L."/>
            <person name="McCarthy F.M."/>
            <person name="McCormack J.E."/>
            <person name="Merchant M.E."/>
            <person name="Peterson D.G."/>
            <person name="Pollock D.D."/>
            <person name="Pourmand N."/>
            <person name="Raney B.J."/>
            <person name="Roessler K.A."/>
            <person name="Sanford J.R."/>
            <person name="Sawyer R.H."/>
            <person name="Schmidt C.J."/>
            <person name="Triplett E.W."/>
            <person name="Tuberville T.D."/>
            <person name="Venegas-Anaya M."/>
            <person name="Howard J.T."/>
            <person name="Jarvis E.D."/>
            <person name="Guillette L.J.Jr."/>
            <person name="Glenn T.C."/>
            <person name="Green R.E."/>
            <person name="Ray D.A."/>
        </authorList>
    </citation>
    <scope>NUCLEOTIDE SEQUENCE [LARGE SCALE GENOMIC DNA]</scope>
    <source>
        <strain evidence="1">KSC_2009_1</strain>
    </source>
</reference>
<comment type="caution">
    <text evidence="1">The sequence shown here is derived from an EMBL/GenBank/DDBJ whole genome shotgun (WGS) entry which is preliminary data.</text>
</comment>
<dbReference type="EMBL" id="AKHW03002722">
    <property type="protein sequence ID" value="KYO37430.1"/>
    <property type="molecule type" value="Genomic_DNA"/>
</dbReference>
<proteinExistence type="predicted"/>
<organism evidence="1 2">
    <name type="scientific">Alligator mississippiensis</name>
    <name type="common">American alligator</name>
    <dbReference type="NCBI Taxonomy" id="8496"/>
    <lineage>
        <taxon>Eukaryota</taxon>
        <taxon>Metazoa</taxon>
        <taxon>Chordata</taxon>
        <taxon>Craniata</taxon>
        <taxon>Vertebrata</taxon>
        <taxon>Euteleostomi</taxon>
        <taxon>Archelosauria</taxon>
        <taxon>Archosauria</taxon>
        <taxon>Crocodylia</taxon>
        <taxon>Alligatoridae</taxon>
        <taxon>Alligatorinae</taxon>
        <taxon>Alligator</taxon>
    </lineage>
</organism>
<keyword evidence="2" id="KW-1185">Reference proteome</keyword>
<gene>
    <name evidence="1" type="ORF">Y1Q_0017239</name>
</gene>
<dbReference type="AlphaFoldDB" id="A0A151NKZ6"/>
<accession>A0A151NKZ6</accession>
<evidence type="ECO:0000313" key="2">
    <source>
        <dbReference type="Proteomes" id="UP000050525"/>
    </source>
</evidence>